<protein>
    <submittedName>
        <fullName evidence="1">Uncharacterized protein</fullName>
    </submittedName>
</protein>
<keyword evidence="2" id="KW-1185">Reference proteome</keyword>
<proteinExistence type="predicted"/>
<dbReference type="KEGG" id="ela:UCREL1_10011"/>
<reference evidence="2" key="1">
    <citation type="journal article" date="2013" name="Genome Announc.">
        <title>Draft genome sequence of the grapevine dieback fungus Eutypa lata UCR-EL1.</title>
        <authorList>
            <person name="Blanco-Ulate B."/>
            <person name="Rolshausen P.E."/>
            <person name="Cantu D."/>
        </authorList>
    </citation>
    <scope>NUCLEOTIDE SEQUENCE [LARGE SCALE GENOMIC DNA]</scope>
    <source>
        <strain evidence="2">UCR-EL1</strain>
    </source>
</reference>
<dbReference type="EMBL" id="KB707292">
    <property type="protein sequence ID" value="EMR63050.1"/>
    <property type="molecule type" value="Genomic_DNA"/>
</dbReference>
<dbReference type="HOGENOM" id="CLU_1142602_0_0_1"/>
<name>M7T8S8_EUTLA</name>
<dbReference type="AlphaFoldDB" id="M7T8S8"/>
<sequence>MATNAQDDRPANCIADDDEFNRVLDESMRRGFNQNLAAIKAFWQHPGSDIATIQSRHSVGTELDAMALLCQILKDKGKEMQGDSIWSIQYTDPPVVTFLTIPTGGQPQSPLLAIAKDVMRKLGPALGIRSTGTAASHASDLSPYEVSKAIDDILTILEGALFTVASIEFPQQYTGKMLCLIADLDIAISSEKRAKQGERLVKLLENIMVANGKGKLIFFTKGDFMAIRGLRYPNNVVEIRKDD</sequence>
<gene>
    <name evidence="1" type="ORF">UCREL1_10011</name>
</gene>
<organism evidence="1 2">
    <name type="scientific">Eutypa lata (strain UCR-EL1)</name>
    <name type="common">Grapevine dieback disease fungus</name>
    <name type="synonym">Eutypa armeniacae</name>
    <dbReference type="NCBI Taxonomy" id="1287681"/>
    <lineage>
        <taxon>Eukaryota</taxon>
        <taxon>Fungi</taxon>
        <taxon>Dikarya</taxon>
        <taxon>Ascomycota</taxon>
        <taxon>Pezizomycotina</taxon>
        <taxon>Sordariomycetes</taxon>
        <taxon>Xylariomycetidae</taxon>
        <taxon>Xylariales</taxon>
        <taxon>Diatrypaceae</taxon>
        <taxon>Eutypa</taxon>
    </lineage>
</organism>
<accession>M7T8S8</accession>
<evidence type="ECO:0000313" key="2">
    <source>
        <dbReference type="Proteomes" id="UP000012174"/>
    </source>
</evidence>
<dbReference type="Proteomes" id="UP000012174">
    <property type="component" value="Unassembled WGS sequence"/>
</dbReference>
<dbReference type="OrthoDB" id="4665640at2759"/>
<evidence type="ECO:0000313" key="1">
    <source>
        <dbReference type="EMBL" id="EMR63050.1"/>
    </source>
</evidence>